<evidence type="ECO:0000256" key="8">
    <source>
        <dbReference type="ARBA" id="ARBA00022927"/>
    </source>
</evidence>
<comment type="function">
    <text evidence="1">Needed for flagellar regrowth and assembly.</text>
</comment>
<evidence type="ECO:0000313" key="11">
    <source>
        <dbReference type="EMBL" id="NML43409.1"/>
    </source>
</evidence>
<sequence length="233" mass="25004">MEALPTPASRIIAAEALAGVASFDLDELEGALARPVRPLSSRDFSNETARAAFEMGRKRGYTAGVRDGFQQGYDQGSESLAAFEMQKTAEIARRMQPLADGFRAGLASLESDVAADLVSLAIDIARQVLRREPALDPQALLPAAREALRSVAEGASQLTLHVHPDDAAVLAEHLDEVRSGQSQLKRDATLPRGSCRVEADTGIAEAGFNERWHAVMGTLGREWEVAPSVGEEE</sequence>
<evidence type="ECO:0000256" key="4">
    <source>
        <dbReference type="ARBA" id="ARBA00016507"/>
    </source>
</evidence>
<evidence type="ECO:0000256" key="6">
    <source>
        <dbReference type="ARBA" id="ARBA00022490"/>
    </source>
</evidence>
<dbReference type="GO" id="GO:0009288">
    <property type="term" value="C:bacterial-type flagellum"/>
    <property type="evidence" value="ECO:0007669"/>
    <property type="project" value="InterPro"/>
</dbReference>
<proteinExistence type="inferred from homology"/>
<keyword evidence="8" id="KW-0653">Protein transport</keyword>
<evidence type="ECO:0000256" key="9">
    <source>
        <dbReference type="ARBA" id="ARBA00023225"/>
    </source>
</evidence>
<keyword evidence="5" id="KW-0813">Transport</keyword>
<organism evidence="11 12">
    <name type="scientific">Ramlibacter agri</name>
    <dbReference type="NCBI Taxonomy" id="2728837"/>
    <lineage>
        <taxon>Bacteria</taxon>
        <taxon>Pseudomonadati</taxon>
        <taxon>Pseudomonadota</taxon>
        <taxon>Betaproteobacteria</taxon>
        <taxon>Burkholderiales</taxon>
        <taxon>Comamonadaceae</taxon>
        <taxon>Ramlibacter</taxon>
    </lineage>
</organism>
<dbReference type="InterPro" id="IPR051472">
    <property type="entry name" value="T3SS_Stator/FliH"/>
</dbReference>
<evidence type="ECO:0000256" key="3">
    <source>
        <dbReference type="ARBA" id="ARBA00006602"/>
    </source>
</evidence>
<dbReference type="GO" id="GO:0071973">
    <property type="term" value="P:bacterial-type flagellum-dependent cell motility"/>
    <property type="evidence" value="ECO:0007669"/>
    <property type="project" value="InterPro"/>
</dbReference>
<name>A0A848H1L9_9BURK</name>
<dbReference type="RefSeq" id="WP_169417617.1">
    <property type="nucleotide sequence ID" value="NZ_JABBFX010000001.1"/>
</dbReference>
<dbReference type="AlphaFoldDB" id="A0A848H1L9"/>
<keyword evidence="7" id="KW-1005">Bacterial flagellum biogenesis</keyword>
<evidence type="ECO:0000313" key="12">
    <source>
        <dbReference type="Proteomes" id="UP000541185"/>
    </source>
</evidence>
<dbReference type="Pfam" id="PF02108">
    <property type="entry name" value="FliH"/>
    <property type="match status" value="1"/>
</dbReference>
<evidence type="ECO:0000259" key="10">
    <source>
        <dbReference type="Pfam" id="PF02108"/>
    </source>
</evidence>
<evidence type="ECO:0000256" key="5">
    <source>
        <dbReference type="ARBA" id="ARBA00022448"/>
    </source>
</evidence>
<dbReference type="PRINTS" id="PR01003">
    <property type="entry name" value="FLGFLIH"/>
</dbReference>
<feature type="domain" description="Flagellar assembly protein FliH/Type III secretion system HrpE" evidence="10">
    <location>
        <begin position="91"/>
        <end position="214"/>
    </location>
</feature>
<protein>
    <recommendedName>
        <fullName evidence="4">Flagellar assembly protein FliH</fullName>
    </recommendedName>
</protein>
<dbReference type="GO" id="GO:0003774">
    <property type="term" value="F:cytoskeletal motor activity"/>
    <property type="evidence" value="ECO:0007669"/>
    <property type="project" value="InterPro"/>
</dbReference>
<reference evidence="11 12" key="1">
    <citation type="submission" date="2020-04" db="EMBL/GenBank/DDBJ databases">
        <title>Ramlibacter sp. G-1-2-2 isolated from soil.</title>
        <authorList>
            <person name="Dahal R.H."/>
        </authorList>
    </citation>
    <scope>NUCLEOTIDE SEQUENCE [LARGE SCALE GENOMIC DNA]</scope>
    <source>
        <strain evidence="11 12">G-1-2-2</strain>
    </source>
</reference>
<dbReference type="Proteomes" id="UP000541185">
    <property type="component" value="Unassembled WGS sequence"/>
</dbReference>
<evidence type="ECO:0000256" key="7">
    <source>
        <dbReference type="ARBA" id="ARBA00022795"/>
    </source>
</evidence>
<dbReference type="InterPro" id="IPR018035">
    <property type="entry name" value="Flagellar_FliH/T3SS_HrpE"/>
</dbReference>
<comment type="caution">
    <text evidence="11">The sequence shown here is derived from an EMBL/GenBank/DDBJ whole genome shotgun (WGS) entry which is preliminary data.</text>
</comment>
<keyword evidence="12" id="KW-1185">Reference proteome</keyword>
<dbReference type="PANTHER" id="PTHR34982">
    <property type="entry name" value="YOP PROTEINS TRANSLOCATION PROTEIN L"/>
    <property type="match status" value="1"/>
</dbReference>
<keyword evidence="6" id="KW-0963">Cytoplasm</keyword>
<comment type="similarity">
    <text evidence="3">Belongs to the FliH family.</text>
</comment>
<dbReference type="GO" id="GO:0005829">
    <property type="term" value="C:cytosol"/>
    <property type="evidence" value="ECO:0007669"/>
    <property type="project" value="TreeGrafter"/>
</dbReference>
<dbReference type="GO" id="GO:0015031">
    <property type="term" value="P:protein transport"/>
    <property type="evidence" value="ECO:0007669"/>
    <property type="project" value="UniProtKB-KW"/>
</dbReference>
<accession>A0A848H1L9</accession>
<evidence type="ECO:0000256" key="2">
    <source>
        <dbReference type="ARBA" id="ARBA00004496"/>
    </source>
</evidence>
<dbReference type="GO" id="GO:0044781">
    <property type="term" value="P:bacterial-type flagellum organization"/>
    <property type="evidence" value="ECO:0007669"/>
    <property type="project" value="UniProtKB-KW"/>
</dbReference>
<dbReference type="EMBL" id="JABBFX010000001">
    <property type="protein sequence ID" value="NML43409.1"/>
    <property type="molecule type" value="Genomic_DNA"/>
</dbReference>
<keyword evidence="9" id="KW-1006">Bacterial flagellum protein export</keyword>
<dbReference type="InterPro" id="IPR000563">
    <property type="entry name" value="Flag_FliH"/>
</dbReference>
<comment type="subcellular location">
    <subcellularLocation>
        <location evidence="2">Cytoplasm</location>
    </subcellularLocation>
</comment>
<gene>
    <name evidence="11" type="ORF">HHL11_06570</name>
</gene>
<dbReference type="PANTHER" id="PTHR34982:SF1">
    <property type="entry name" value="FLAGELLAR ASSEMBLY PROTEIN FLIH"/>
    <property type="match status" value="1"/>
</dbReference>
<evidence type="ECO:0000256" key="1">
    <source>
        <dbReference type="ARBA" id="ARBA00003041"/>
    </source>
</evidence>